<name>A0AAI9XJJ8_9PEZI</name>
<organism evidence="1 2">
    <name type="scientific">Colletotrichum cuscutae</name>
    <dbReference type="NCBI Taxonomy" id="1209917"/>
    <lineage>
        <taxon>Eukaryota</taxon>
        <taxon>Fungi</taxon>
        <taxon>Dikarya</taxon>
        <taxon>Ascomycota</taxon>
        <taxon>Pezizomycotina</taxon>
        <taxon>Sordariomycetes</taxon>
        <taxon>Hypocreomycetidae</taxon>
        <taxon>Glomerellales</taxon>
        <taxon>Glomerellaceae</taxon>
        <taxon>Colletotrichum</taxon>
        <taxon>Colletotrichum acutatum species complex</taxon>
    </lineage>
</organism>
<gene>
    <name evidence="1" type="ORF">CCUS01_11001</name>
</gene>
<dbReference type="EMBL" id="MPDP01000297">
    <property type="protein sequence ID" value="KAK1452520.1"/>
    <property type="molecule type" value="Genomic_DNA"/>
</dbReference>
<accession>A0AAI9XJJ8</accession>
<dbReference type="Proteomes" id="UP001239213">
    <property type="component" value="Unassembled WGS sequence"/>
</dbReference>
<keyword evidence="2" id="KW-1185">Reference proteome</keyword>
<evidence type="ECO:0000313" key="1">
    <source>
        <dbReference type="EMBL" id="KAK1452520.1"/>
    </source>
</evidence>
<dbReference type="AlphaFoldDB" id="A0AAI9XJJ8"/>
<reference evidence="1" key="1">
    <citation type="submission" date="2016-11" db="EMBL/GenBank/DDBJ databases">
        <title>The genome sequence of Colletotrichum cuscutae.</title>
        <authorList>
            <person name="Baroncelli R."/>
        </authorList>
    </citation>
    <scope>NUCLEOTIDE SEQUENCE</scope>
    <source>
        <strain evidence="1">IMI 304802</strain>
    </source>
</reference>
<protein>
    <submittedName>
        <fullName evidence="1">Uncharacterized protein</fullName>
    </submittedName>
</protein>
<comment type="caution">
    <text evidence="1">The sequence shown here is derived from an EMBL/GenBank/DDBJ whole genome shotgun (WGS) entry which is preliminary data.</text>
</comment>
<proteinExistence type="predicted"/>
<evidence type="ECO:0000313" key="2">
    <source>
        <dbReference type="Proteomes" id="UP001239213"/>
    </source>
</evidence>
<sequence>MKARRDKAQFPSHATVWHPPGNRDVASVTFFTDGITVSAMASFSSSLLSLRRVNTASVAATQRNSKGQERLANLTLMPTLLSLVTGRCSAAVPPPPVITDHDPSEPPCPAAGPPQQPICDPAVTAGQLSWGASPTLQKVVPFSLRHQILACPYSTGRALVRSRDYGWVLRAWNSELFRDSVLPMRSWPTARVPGEPLADLLAAARRYENFLTPLGVMSPTFDVKPVCIYRNQLRVPVRGLHIDTLTSYYVVPSLGKEASGWWLESPRLTETARNGTNPKR</sequence>